<dbReference type="KEGG" id="smo:SELMODRAFT_105853"/>
<evidence type="ECO:0000256" key="3">
    <source>
        <dbReference type="PROSITE-ProRule" id="PRU00708"/>
    </source>
</evidence>
<feature type="repeat" description="PPR" evidence="3">
    <location>
        <begin position="434"/>
        <end position="468"/>
    </location>
</feature>
<proteinExistence type="inferred from homology"/>
<dbReference type="Proteomes" id="UP000001514">
    <property type="component" value="Unassembled WGS sequence"/>
</dbReference>
<dbReference type="STRING" id="88036.D8S0G9"/>
<keyword evidence="2" id="KW-0677">Repeat</keyword>
<dbReference type="HOGENOM" id="CLU_430487_0_0_1"/>
<evidence type="ECO:0000256" key="4">
    <source>
        <dbReference type="SAM" id="Phobius"/>
    </source>
</evidence>
<accession>D8S0G9</accession>
<protein>
    <recommendedName>
        <fullName evidence="5">PROP1-like PPR domain-containing protein</fullName>
    </recommendedName>
</protein>
<evidence type="ECO:0000313" key="7">
    <source>
        <dbReference type="Proteomes" id="UP000001514"/>
    </source>
</evidence>
<sequence length="636" mass="72174">MTIAFDRALLERRTEDAVFAVDGLRRKGSFPSRDSLSTLISQLAYKQTPLSLSQADRLIQDLVASRREDLLDQNSLSLLALAYAGVGMANFSRSTLRLMFQTGLYPSVRVWTAVMVEEPDPVARIIKLMDFAMMPKGNEELLVSMRPDVTSFNSALRICATLADTQNAEEIFHSMSLFGVLPNSDSFELLIKVYGKARRFDLFRKVPQRMEAACVRPSASTLKALVDAYVESGNIEEAEKVLQKTVQGKSSLWNLVKLEGDVYNSLLKAYALEARLSDAANLLSSVPLEDAGTGLDQARVVASMIASGMLKEICSILQYMLQHRMEVSFSAYKSLMHGFCANNQLDKAASFIILMKRAGIKPDCSIYGPLIQGLVRCRDRLLAYHTFLEMVEARIVPDEATYVSLLKALTVEERASKMVRVLEAVMEFPSVKISLFSWNLVIEYCSKKKLIGDAQRMLARMAPAGVQPDSYSYWYVVKGLITRSRLTDVLGLWPQIQFASRRDRPNRIILHKQLVETLMYAFVKGANFAQALELLEYAKEEDIPLDREAFKDLFLKYHSHRFTSKHKSPLRVYGRQQQLLEMEEFKKWLSLGAVKTPARYAKYVIHLCFFNLLFAWLLISLLDFEQDSEIWTIQTR</sequence>
<organism evidence="7">
    <name type="scientific">Selaginella moellendorffii</name>
    <name type="common">Spikemoss</name>
    <dbReference type="NCBI Taxonomy" id="88036"/>
    <lineage>
        <taxon>Eukaryota</taxon>
        <taxon>Viridiplantae</taxon>
        <taxon>Streptophyta</taxon>
        <taxon>Embryophyta</taxon>
        <taxon>Tracheophyta</taxon>
        <taxon>Lycopodiopsida</taxon>
        <taxon>Selaginellales</taxon>
        <taxon>Selaginellaceae</taxon>
        <taxon>Selaginella</taxon>
    </lineage>
</organism>
<evidence type="ECO:0000313" key="6">
    <source>
        <dbReference type="EMBL" id="EFJ21926.1"/>
    </source>
</evidence>
<gene>
    <name evidence="6" type="ORF">SELMODRAFT_105853</name>
</gene>
<dbReference type="PROSITE" id="PS51375">
    <property type="entry name" value="PPR"/>
    <property type="match status" value="3"/>
</dbReference>
<feature type="transmembrane region" description="Helical" evidence="4">
    <location>
        <begin position="603"/>
        <end position="622"/>
    </location>
</feature>
<feature type="domain" description="PROP1-like PPR" evidence="5">
    <location>
        <begin position="310"/>
        <end position="426"/>
    </location>
</feature>
<feature type="repeat" description="PPR" evidence="3">
    <location>
        <begin position="148"/>
        <end position="182"/>
    </location>
</feature>
<dbReference type="EMBL" id="GL377597">
    <property type="protein sequence ID" value="EFJ21926.1"/>
    <property type="molecule type" value="Genomic_DNA"/>
</dbReference>
<evidence type="ECO:0000259" key="5">
    <source>
        <dbReference type="Pfam" id="PF17177"/>
    </source>
</evidence>
<dbReference type="PANTHER" id="PTHR46598:SF5">
    <property type="entry name" value="PENTACOTRIPEPTIDE-REPEAT REGION OF PRORP DOMAIN-CONTAINING PROTEIN"/>
    <property type="match status" value="1"/>
</dbReference>
<dbReference type="InterPro" id="IPR011990">
    <property type="entry name" value="TPR-like_helical_dom_sf"/>
</dbReference>
<evidence type="ECO:0000256" key="2">
    <source>
        <dbReference type="ARBA" id="ARBA00022737"/>
    </source>
</evidence>
<feature type="domain" description="PROP1-like PPR" evidence="5">
    <location>
        <begin position="146"/>
        <end position="246"/>
    </location>
</feature>
<dbReference type="OMA" id="CHDTTKC"/>
<reference evidence="6 7" key="1">
    <citation type="journal article" date="2011" name="Science">
        <title>The Selaginella genome identifies genetic changes associated with the evolution of vascular plants.</title>
        <authorList>
            <person name="Banks J.A."/>
            <person name="Nishiyama T."/>
            <person name="Hasebe M."/>
            <person name="Bowman J.L."/>
            <person name="Gribskov M."/>
            <person name="dePamphilis C."/>
            <person name="Albert V.A."/>
            <person name="Aono N."/>
            <person name="Aoyama T."/>
            <person name="Ambrose B.A."/>
            <person name="Ashton N.W."/>
            <person name="Axtell M.J."/>
            <person name="Barker E."/>
            <person name="Barker M.S."/>
            <person name="Bennetzen J.L."/>
            <person name="Bonawitz N.D."/>
            <person name="Chapple C."/>
            <person name="Cheng C."/>
            <person name="Correa L.G."/>
            <person name="Dacre M."/>
            <person name="DeBarry J."/>
            <person name="Dreyer I."/>
            <person name="Elias M."/>
            <person name="Engstrom E.M."/>
            <person name="Estelle M."/>
            <person name="Feng L."/>
            <person name="Finet C."/>
            <person name="Floyd S.K."/>
            <person name="Frommer W.B."/>
            <person name="Fujita T."/>
            <person name="Gramzow L."/>
            <person name="Gutensohn M."/>
            <person name="Harholt J."/>
            <person name="Hattori M."/>
            <person name="Heyl A."/>
            <person name="Hirai T."/>
            <person name="Hiwatashi Y."/>
            <person name="Ishikawa M."/>
            <person name="Iwata M."/>
            <person name="Karol K.G."/>
            <person name="Koehler B."/>
            <person name="Kolukisaoglu U."/>
            <person name="Kubo M."/>
            <person name="Kurata T."/>
            <person name="Lalonde S."/>
            <person name="Li K."/>
            <person name="Li Y."/>
            <person name="Litt A."/>
            <person name="Lyons E."/>
            <person name="Manning G."/>
            <person name="Maruyama T."/>
            <person name="Michael T.P."/>
            <person name="Mikami K."/>
            <person name="Miyazaki S."/>
            <person name="Morinaga S."/>
            <person name="Murata T."/>
            <person name="Mueller-Roeber B."/>
            <person name="Nelson D.R."/>
            <person name="Obara M."/>
            <person name="Oguri Y."/>
            <person name="Olmstead R.G."/>
            <person name="Onodera N."/>
            <person name="Petersen B.L."/>
            <person name="Pils B."/>
            <person name="Prigge M."/>
            <person name="Rensing S.A."/>
            <person name="Riano-Pachon D.M."/>
            <person name="Roberts A.W."/>
            <person name="Sato Y."/>
            <person name="Scheller H.V."/>
            <person name="Schulz B."/>
            <person name="Schulz C."/>
            <person name="Shakirov E.V."/>
            <person name="Shibagaki N."/>
            <person name="Shinohara N."/>
            <person name="Shippen D.E."/>
            <person name="Soerensen I."/>
            <person name="Sotooka R."/>
            <person name="Sugimoto N."/>
            <person name="Sugita M."/>
            <person name="Sumikawa N."/>
            <person name="Tanurdzic M."/>
            <person name="Theissen G."/>
            <person name="Ulvskov P."/>
            <person name="Wakazuki S."/>
            <person name="Weng J.K."/>
            <person name="Willats W.W."/>
            <person name="Wipf D."/>
            <person name="Wolf P.G."/>
            <person name="Yang L."/>
            <person name="Zimmer A.D."/>
            <person name="Zhu Q."/>
            <person name="Mitros T."/>
            <person name="Hellsten U."/>
            <person name="Loque D."/>
            <person name="Otillar R."/>
            <person name="Salamov A."/>
            <person name="Schmutz J."/>
            <person name="Shapiro H."/>
            <person name="Lindquist E."/>
            <person name="Lucas S."/>
            <person name="Rokhsar D."/>
            <person name="Grigoriev I.V."/>
        </authorList>
    </citation>
    <scope>NUCLEOTIDE SEQUENCE [LARGE SCALE GENOMIC DNA]</scope>
</reference>
<dbReference type="InParanoid" id="D8S0G9"/>
<dbReference type="Pfam" id="PF17177">
    <property type="entry name" value="PPR_long"/>
    <property type="match status" value="2"/>
</dbReference>
<keyword evidence="4" id="KW-1133">Transmembrane helix</keyword>
<dbReference type="Gene3D" id="1.25.40.10">
    <property type="entry name" value="Tetratricopeptide repeat domain"/>
    <property type="match status" value="3"/>
</dbReference>
<dbReference type="Gramene" id="EFJ21926">
    <property type="protein sequence ID" value="EFJ21926"/>
    <property type="gene ID" value="SELMODRAFT_105853"/>
</dbReference>
<dbReference type="NCBIfam" id="TIGR00756">
    <property type="entry name" value="PPR"/>
    <property type="match status" value="1"/>
</dbReference>
<name>D8S0G9_SELML</name>
<dbReference type="Pfam" id="PF13041">
    <property type="entry name" value="PPR_2"/>
    <property type="match status" value="1"/>
</dbReference>
<dbReference type="PANTHER" id="PTHR46598">
    <property type="entry name" value="BNAC05G43320D PROTEIN"/>
    <property type="match status" value="1"/>
</dbReference>
<dbReference type="eggNOG" id="KOG4197">
    <property type="taxonomic scope" value="Eukaryota"/>
</dbReference>
<dbReference type="InterPro" id="IPR033443">
    <property type="entry name" value="PROP1-like_PPR_dom"/>
</dbReference>
<feature type="repeat" description="PPR" evidence="3">
    <location>
        <begin position="328"/>
        <end position="362"/>
    </location>
</feature>
<dbReference type="AlphaFoldDB" id="D8S0G9"/>
<dbReference type="InterPro" id="IPR002885">
    <property type="entry name" value="PPR_rpt"/>
</dbReference>
<keyword evidence="4" id="KW-0812">Transmembrane</keyword>
<keyword evidence="7" id="KW-1185">Reference proteome</keyword>
<comment type="similarity">
    <text evidence="1">Belongs to the PPR family. P subfamily.</text>
</comment>
<keyword evidence="4" id="KW-0472">Membrane</keyword>
<evidence type="ECO:0000256" key="1">
    <source>
        <dbReference type="ARBA" id="ARBA00007626"/>
    </source>
</evidence>